<dbReference type="AlphaFoldDB" id="A0A8C4QE75"/>
<keyword evidence="1" id="KW-0067">ATP-binding</keyword>
<dbReference type="Ensembl" id="ENSEBUT00000014713.1">
    <property type="protein sequence ID" value="ENSEBUP00000014139.1"/>
    <property type="gene ID" value="ENSEBUG00000008915.1"/>
</dbReference>
<dbReference type="InterPro" id="IPR051055">
    <property type="entry name" value="PIF1_helicase"/>
</dbReference>
<dbReference type="GO" id="GO:0006281">
    <property type="term" value="P:DNA repair"/>
    <property type="evidence" value="ECO:0007669"/>
    <property type="project" value="UniProtKB-KW"/>
</dbReference>
<dbReference type="EC" id="5.6.2.3" evidence="1"/>
<dbReference type="GO" id="GO:0000723">
    <property type="term" value="P:telomere maintenance"/>
    <property type="evidence" value="ECO:0007669"/>
    <property type="project" value="InterPro"/>
</dbReference>
<dbReference type="Gene3D" id="3.40.50.300">
    <property type="entry name" value="P-loop containing nucleotide triphosphate hydrolases"/>
    <property type="match status" value="2"/>
</dbReference>
<sequence>MTFNEFLEAVGLSESEFLNALKMCAASSRSGSKIFPKRDCCDIFTNNYNANILKIHQANVDISFIPYEYACVAYILGYLTKNESGLSRLLHQIEVESAKYGRTPQDKMKLFSRALANSREVSRPEVVYRMLGLHFCETTRTHAFIQAAHPRNRDGLLWSDLHDLDDDESPFYNNIIDYYVKRPDDLEDLHPNAENSNTALPFYLYISGRAGTSKTFLLRTLIEVFSSNATCAYEYSQVKAIFIDEVSMVGSNKLHQIHLRREQIFGKREKPFSTLPVICTGDFLQLPPVQDSWIFGNTSRPNCCDTTAPNKWKLHFKMFQLTQKMRSLDDPNFSALCDRIGVNSLEEEHKSTLKDRITQCPNEESNDSFKEGKLAIIVRDNAKREEINDTKLLLIENNSTIFEVKDVCRNADRYNKAAVMNLPYTRTDSLPDRLEVKVDAPVMLTVNTDKSDGLTNGSRGYVVDMDEEREIVWVKFSGTTGSKASVIGRRKYDVNPARNSIRIQRSQFPLVLAYAITAHKSQGQTLEEVIIDFSGKGRSAPGSFYVAVTRVKKLSNLFLRSFDRSMIKTISTWQDTAPQHAYENKEKPSP</sequence>
<keyword evidence="1" id="KW-0227">DNA damage</keyword>
<keyword evidence="1" id="KW-0234">DNA repair</keyword>
<evidence type="ECO:0000313" key="5">
    <source>
        <dbReference type="Proteomes" id="UP000694388"/>
    </source>
</evidence>
<keyword evidence="1" id="KW-0347">Helicase</keyword>
<dbReference type="Pfam" id="PF21530">
    <property type="entry name" value="Pif1_2B_dom"/>
    <property type="match status" value="1"/>
</dbReference>
<dbReference type="InterPro" id="IPR049163">
    <property type="entry name" value="Pif1-like_2B_dom"/>
</dbReference>
<comment type="cofactor">
    <cofactor evidence="1">
        <name>Mg(2+)</name>
        <dbReference type="ChEBI" id="CHEBI:18420"/>
    </cofactor>
</comment>
<dbReference type="Proteomes" id="UP000694388">
    <property type="component" value="Unplaced"/>
</dbReference>
<accession>A0A8C4QE75</accession>
<name>A0A8C4QE75_EPTBU</name>
<keyword evidence="1" id="KW-0378">Hydrolase</keyword>
<dbReference type="InterPro" id="IPR010285">
    <property type="entry name" value="DNA_helicase_pif1-like_DEAD"/>
</dbReference>
<reference evidence="4" key="2">
    <citation type="submission" date="2025-09" db="UniProtKB">
        <authorList>
            <consortium name="Ensembl"/>
        </authorList>
    </citation>
    <scope>IDENTIFICATION</scope>
</reference>
<evidence type="ECO:0000259" key="2">
    <source>
        <dbReference type="Pfam" id="PF05970"/>
    </source>
</evidence>
<comment type="catalytic activity">
    <reaction evidence="1">
        <text>ATP + H2O = ADP + phosphate + H(+)</text>
        <dbReference type="Rhea" id="RHEA:13065"/>
        <dbReference type="ChEBI" id="CHEBI:15377"/>
        <dbReference type="ChEBI" id="CHEBI:15378"/>
        <dbReference type="ChEBI" id="CHEBI:30616"/>
        <dbReference type="ChEBI" id="CHEBI:43474"/>
        <dbReference type="ChEBI" id="CHEBI:456216"/>
        <dbReference type="EC" id="5.6.2.3"/>
    </reaction>
</comment>
<dbReference type="GO" id="GO:0016787">
    <property type="term" value="F:hydrolase activity"/>
    <property type="evidence" value="ECO:0007669"/>
    <property type="project" value="UniProtKB-KW"/>
</dbReference>
<feature type="domain" description="DNA helicase Pif1-like 2B" evidence="3">
    <location>
        <begin position="433"/>
        <end position="464"/>
    </location>
</feature>
<reference evidence="4" key="1">
    <citation type="submission" date="2025-08" db="UniProtKB">
        <authorList>
            <consortium name="Ensembl"/>
        </authorList>
    </citation>
    <scope>IDENTIFICATION</scope>
</reference>
<keyword evidence="1" id="KW-0547">Nucleotide-binding</keyword>
<organism evidence="4 5">
    <name type="scientific">Eptatretus burgeri</name>
    <name type="common">Inshore hagfish</name>
    <dbReference type="NCBI Taxonomy" id="7764"/>
    <lineage>
        <taxon>Eukaryota</taxon>
        <taxon>Metazoa</taxon>
        <taxon>Chordata</taxon>
        <taxon>Craniata</taxon>
        <taxon>Vertebrata</taxon>
        <taxon>Cyclostomata</taxon>
        <taxon>Myxini</taxon>
        <taxon>Myxiniformes</taxon>
        <taxon>Myxinidae</taxon>
        <taxon>Eptatretinae</taxon>
        <taxon>Eptatretus</taxon>
    </lineage>
</organism>
<dbReference type="Pfam" id="PF05970">
    <property type="entry name" value="PIF1"/>
    <property type="match status" value="1"/>
</dbReference>
<comment type="similarity">
    <text evidence="1">Belongs to the helicase family.</text>
</comment>
<feature type="domain" description="DNA helicase Pif1-like DEAD-box helicase" evidence="2">
    <location>
        <begin position="232"/>
        <end position="330"/>
    </location>
</feature>
<dbReference type="PANTHER" id="PTHR47642">
    <property type="entry name" value="ATP-DEPENDENT DNA HELICASE"/>
    <property type="match status" value="1"/>
</dbReference>
<dbReference type="GO" id="GO:0043139">
    <property type="term" value="F:5'-3' DNA helicase activity"/>
    <property type="evidence" value="ECO:0007669"/>
    <property type="project" value="UniProtKB-EC"/>
</dbReference>
<dbReference type="GO" id="GO:0005524">
    <property type="term" value="F:ATP binding"/>
    <property type="evidence" value="ECO:0007669"/>
    <property type="project" value="UniProtKB-KW"/>
</dbReference>
<keyword evidence="5" id="KW-1185">Reference proteome</keyword>
<keyword evidence="1" id="KW-0233">DNA recombination</keyword>
<evidence type="ECO:0000256" key="1">
    <source>
        <dbReference type="RuleBase" id="RU363044"/>
    </source>
</evidence>
<evidence type="ECO:0000259" key="3">
    <source>
        <dbReference type="Pfam" id="PF21530"/>
    </source>
</evidence>
<proteinExistence type="inferred from homology"/>
<dbReference type="CDD" id="cd18809">
    <property type="entry name" value="SF1_C_RecD"/>
    <property type="match status" value="1"/>
</dbReference>
<protein>
    <recommendedName>
        <fullName evidence="1">ATP-dependent DNA helicase</fullName>
        <ecNumber evidence="1">5.6.2.3</ecNumber>
    </recommendedName>
</protein>
<dbReference type="PANTHER" id="PTHR47642:SF6">
    <property type="entry name" value="ATP-DEPENDENT DNA HELICASE"/>
    <property type="match status" value="1"/>
</dbReference>
<dbReference type="SUPFAM" id="SSF52540">
    <property type="entry name" value="P-loop containing nucleoside triphosphate hydrolases"/>
    <property type="match status" value="2"/>
</dbReference>
<evidence type="ECO:0000313" key="4">
    <source>
        <dbReference type="Ensembl" id="ENSEBUP00000014139.1"/>
    </source>
</evidence>
<dbReference type="GO" id="GO:0006310">
    <property type="term" value="P:DNA recombination"/>
    <property type="evidence" value="ECO:0007669"/>
    <property type="project" value="UniProtKB-KW"/>
</dbReference>
<dbReference type="GeneTree" id="ENSGT00530000063561"/>
<dbReference type="InterPro" id="IPR027417">
    <property type="entry name" value="P-loop_NTPase"/>
</dbReference>